<feature type="signal peptide" evidence="8">
    <location>
        <begin position="1"/>
        <end position="33"/>
    </location>
</feature>
<comment type="pathway">
    <text evidence="1">One-carbon metabolism; tetrahydrofolate interconversion.</text>
</comment>
<dbReference type="GO" id="GO:0005829">
    <property type="term" value="C:cytosol"/>
    <property type="evidence" value="ECO:0007669"/>
    <property type="project" value="TreeGrafter"/>
</dbReference>
<dbReference type="GO" id="GO:0004488">
    <property type="term" value="F:methylenetetrahydrofolate dehydrogenase (NADP+) activity"/>
    <property type="evidence" value="ECO:0007669"/>
    <property type="project" value="InterPro"/>
</dbReference>
<dbReference type="PROSITE" id="PS00767">
    <property type="entry name" value="THF_DHG_CYH_2"/>
    <property type="match status" value="1"/>
</dbReference>
<evidence type="ECO:0000256" key="1">
    <source>
        <dbReference type="ARBA" id="ARBA00004777"/>
    </source>
</evidence>
<keyword evidence="6" id="KW-0560">Oxidoreductase</keyword>
<evidence type="ECO:0000313" key="12">
    <source>
        <dbReference type="Proteomes" id="UP001153069"/>
    </source>
</evidence>
<dbReference type="GO" id="GO:0004477">
    <property type="term" value="F:methenyltetrahydrofolate cyclohydrolase activity"/>
    <property type="evidence" value="ECO:0007669"/>
    <property type="project" value="TreeGrafter"/>
</dbReference>
<name>A0A9N8DZ78_9STRA</name>
<comment type="caution">
    <text evidence="11">The sequence shown here is derived from an EMBL/GenBank/DDBJ whole genome shotgun (WGS) entry which is preliminary data.</text>
</comment>
<keyword evidence="7" id="KW-0511">Multifunctional enzyme</keyword>
<dbReference type="Gene3D" id="3.40.50.10860">
    <property type="entry name" value="Leucine Dehydrogenase, chain A, domain 1"/>
    <property type="match status" value="1"/>
</dbReference>
<feature type="domain" description="Tetrahydrofolate dehydrogenase/cyclohydrolase catalytic" evidence="9">
    <location>
        <begin position="92"/>
        <end position="212"/>
    </location>
</feature>
<dbReference type="OrthoDB" id="5126881at2759"/>
<dbReference type="Proteomes" id="UP001153069">
    <property type="component" value="Unassembled WGS sequence"/>
</dbReference>
<protein>
    <submittedName>
        <fullName evidence="11">Protein FolD</fullName>
    </submittedName>
</protein>
<evidence type="ECO:0000256" key="5">
    <source>
        <dbReference type="ARBA" id="ARBA00022857"/>
    </source>
</evidence>
<evidence type="ECO:0000256" key="7">
    <source>
        <dbReference type="ARBA" id="ARBA00023268"/>
    </source>
</evidence>
<evidence type="ECO:0000256" key="8">
    <source>
        <dbReference type="SAM" id="SignalP"/>
    </source>
</evidence>
<dbReference type="InterPro" id="IPR020630">
    <property type="entry name" value="THF_DH/CycHdrlase_cat_dom"/>
</dbReference>
<dbReference type="PRINTS" id="PR00085">
    <property type="entry name" value="THFDHDRGNASE"/>
</dbReference>
<dbReference type="GO" id="GO:0035999">
    <property type="term" value="P:tetrahydrofolate interconversion"/>
    <property type="evidence" value="ECO:0007669"/>
    <property type="project" value="TreeGrafter"/>
</dbReference>
<dbReference type="CDD" id="cd01080">
    <property type="entry name" value="NAD_bind_m-THF_DH_Cyclohyd"/>
    <property type="match status" value="1"/>
</dbReference>
<keyword evidence="3" id="KW-0554">One-carbon metabolism</keyword>
<dbReference type="FunFam" id="3.40.50.720:FF:000006">
    <property type="entry name" value="Bifunctional protein FolD"/>
    <property type="match status" value="1"/>
</dbReference>
<dbReference type="PANTHER" id="PTHR48099">
    <property type="entry name" value="C-1-TETRAHYDROFOLATE SYNTHASE, CYTOPLASMIC-RELATED"/>
    <property type="match status" value="1"/>
</dbReference>
<dbReference type="InterPro" id="IPR000672">
    <property type="entry name" value="THF_DH/CycHdrlase"/>
</dbReference>
<dbReference type="InterPro" id="IPR046346">
    <property type="entry name" value="Aminoacid_DH-like_N_sf"/>
</dbReference>
<keyword evidence="8" id="KW-0732">Signal</keyword>
<dbReference type="EMBL" id="CAICTM010000492">
    <property type="protein sequence ID" value="CAB9511623.1"/>
    <property type="molecule type" value="Genomic_DNA"/>
</dbReference>
<evidence type="ECO:0000256" key="4">
    <source>
        <dbReference type="ARBA" id="ARBA00022801"/>
    </source>
</evidence>
<evidence type="ECO:0000259" key="9">
    <source>
        <dbReference type="Pfam" id="PF00763"/>
    </source>
</evidence>
<keyword evidence="4" id="KW-0378">Hydrolase</keyword>
<dbReference type="InterPro" id="IPR020867">
    <property type="entry name" value="THF_DH/CycHdrlase_CS"/>
</dbReference>
<dbReference type="PROSITE" id="PS00766">
    <property type="entry name" value="THF_DHG_CYH_1"/>
    <property type="match status" value="1"/>
</dbReference>
<dbReference type="FunFam" id="3.40.50.10860:FF:000005">
    <property type="entry name" value="C-1-tetrahydrofolate synthase, cytoplasmic, putative"/>
    <property type="match status" value="1"/>
</dbReference>
<proteinExistence type="inferred from homology"/>
<dbReference type="PANTHER" id="PTHR48099:SF5">
    <property type="entry name" value="C-1-TETRAHYDROFOLATE SYNTHASE, CYTOPLASMIC"/>
    <property type="match status" value="1"/>
</dbReference>
<evidence type="ECO:0000259" key="10">
    <source>
        <dbReference type="Pfam" id="PF02882"/>
    </source>
</evidence>
<reference evidence="11" key="1">
    <citation type="submission" date="2020-06" db="EMBL/GenBank/DDBJ databases">
        <authorList>
            <consortium name="Plant Systems Biology data submission"/>
        </authorList>
    </citation>
    <scope>NUCLEOTIDE SEQUENCE</scope>
    <source>
        <strain evidence="11">D6</strain>
    </source>
</reference>
<feature type="domain" description="Tetrahydrofolate dehydrogenase/cyclohydrolase NAD(P)-binding" evidence="10">
    <location>
        <begin position="235"/>
        <end position="386"/>
    </location>
</feature>
<accession>A0A9N8DZ78</accession>
<feature type="chain" id="PRO_5040367858" evidence="8">
    <location>
        <begin position="34"/>
        <end position="392"/>
    </location>
</feature>
<dbReference type="Pfam" id="PF00763">
    <property type="entry name" value="THF_DHG_CYH"/>
    <property type="match status" value="1"/>
</dbReference>
<dbReference type="AlphaFoldDB" id="A0A9N8DZ78"/>
<evidence type="ECO:0000313" key="11">
    <source>
        <dbReference type="EMBL" id="CAB9511623.1"/>
    </source>
</evidence>
<gene>
    <name evidence="11" type="ORF">SEMRO_493_G154190.1</name>
</gene>
<dbReference type="Gene3D" id="3.40.50.720">
    <property type="entry name" value="NAD(P)-binding Rossmann-like Domain"/>
    <property type="match status" value="1"/>
</dbReference>
<keyword evidence="5" id="KW-0521">NADP</keyword>
<dbReference type="InterPro" id="IPR020631">
    <property type="entry name" value="THF_DH/CycHdrlase_NAD-bd_dom"/>
</dbReference>
<comment type="subunit">
    <text evidence="2">Homodimer.</text>
</comment>
<dbReference type="SUPFAM" id="SSF53223">
    <property type="entry name" value="Aminoacid dehydrogenase-like, N-terminal domain"/>
    <property type="match status" value="1"/>
</dbReference>
<organism evidence="11 12">
    <name type="scientific">Seminavis robusta</name>
    <dbReference type="NCBI Taxonomy" id="568900"/>
    <lineage>
        <taxon>Eukaryota</taxon>
        <taxon>Sar</taxon>
        <taxon>Stramenopiles</taxon>
        <taxon>Ochrophyta</taxon>
        <taxon>Bacillariophyta</taxon>
        <taxon>Bacillariophyceae</taxon>
        <taxon>Bacillariophycidae</taxon>
        <taxon>Naviculales</taxon>
        <taxon>Naviculaceae</taxon>
        <taxon>Seminavis</taxon>
    </lineage>
</organism>
<dbReference type="SUPFAM" id="SSF51735">
    <property type="entry name" value="NAD(P)-binding Rossmann-fold domains"/>
    <property type="match status" value="1"/>
</dbReference>
<dbReference type="InterPro" id="IPR036291">
    <property type="entry name" value="NAD(P)-bd_dom_sf"/>
</dbReference>
<keyword evidence="12" id="KW-1185">Reference proteome</keyword>
<evidence type="ECO:0000256" key="3">
    <source>
        <dbReference type="ARBA" id="ARBA00022563"/>
    </source>
</evidence>
<dbReference type="HAMAP" id="MF_01576">
    <property type="entry name" value="THF_DHG_CYH"/>
    <property type="match status" value="1"/>
</dbReference>
<sequence>MAKFALSNTCSGCSRLFLAALCLLFWIPNGATAFTSTTVHRRPCHHFQPTLPSLRRHMVATDNDNNDSVIVSSTTEDEPSTTIEEEYYAQDINGKEIAATIRHEIKEQVEELMMQNKDNHHHPPGLAVMLVGSRRDSQTYVNMKTKACDQVGIASFQFNYPDDASNEQEVLEKVLELNQDPTVHGILIQLPLPAQWDQDAILQAVHPDKDVDGLHPVNVAKLWTNSQQESFFPIPCTPLGCMELLRRSGIDVAGKHAVVLGRSHLVGLPLSRLLLQADATVTMVHSKTQHIDAVVRQGDIVIAAVGRAQMVQKEWLKKGAVVVDVGINAVDMPPKKPGGKTYKLVGDVDYAEARKVCSRITPVPGGVGPMTIAMLLRNTLQACQQQQQQKQQ</sequence>
<evidence type="ECO:0000256" key="6">
    <source>
        <dbReference type="ARBA" id="ARBA00023002"/>
    </source>
</evidence>
<dbReference type="Pfam" id="PF02882">
    <property type="entry name" value="THF_DHG_CYH_C"/>
    <property type="match status" value="1"/>
</dbReference>
<evidence type="ECO:0000256" key="2">
    <source>
        <dbReference type="ARBA" id="ARBA00011738"/>
    </source>
</evidence>
<dbReference type="NCBIfam" id="NF010783">
    <property type="entry name" value="PRK14186.1"/>
    <property type="match status" value="1"/>
</dbReference>